<organism evidence="1 2">
    <name type="scientific">Triplophysa tibetana</name>
    <dbReference type="NCBI Taxonomy" id="1572043"/>
    <lineage>
        <taxon>Eukaryota</taxon>
        <taxon>Metazoa</taxon>
        <taxon>Chordata</taxon>
        <taxon>Craniata</taxon>
        <taxon>Vertebrata</taxon>
        <taxon>Euteleostomi</taxon>
        <taxon>Actinopterygii</taxon>
        <taxon>Neopterygii</taxon>
        <taxon>Teleostei</taxon>
        <taxon>Ostariophysi</taxon>
        <taxon>Cypriniformes</taxon>
        <taxon>Nemacheilidae</taxon>
        <taxon>Triplophysa</taxon>
    </lineage>
</organism>
<evidence type="ECO:0000313" key="1">
    <source>
        <dbReference type="EMBL" id="KAA0714694.1"/>
    </source>
</evidence>
<gene>
    <name evidence="1" type="ORF">E1301_Tti006466</name>
</gene>
<evidence type="ECO:0000313" key="2">
    <source>
        <dbReference type="Proteomes" id="UP000324632"/>
    </source>
</evidence>
<name>A0A5A9NWS0_9TELE</name>
<protein>
    <submittedName>
        <fullName evidence="1">Uncharacterized protein</fullName>
    </submittedName>
</protein>
<proteinExistence type="predicted"/>
<sequence>MEVESSGVELSNLNRRLDSNNSCSYLLSEYGTTPKQQTCEAPHKTDIDMSALKLILMYVNETTQMFNVEVSPTTDSPESCVLAFRNPVIPTYVPTGAHAS</sequence>
<keyword evidence="2" id="KW-1185">Reference proteome</keyword>
<dbReference type="EMBL" id="SOYY01000011">
    <property type="protein sequence ID" value="KAA0714694.1"/>
    <property type="molecule type" value="Genomic_DNA"/>
</dbReference>
<accession>A0A5A9NWS0</accession>
<reference evidence="1 2" key="1">
    <citation type="journal article" date="2019" name="Mol. Ecol. Resour.">
        <title>Chromosome-level genome assembly of Triplophysa tibetana, a fish adapted to the harsh high-altitude environment of the Tibetan Plateau.</title>
        <authorList>
            <person name="Yang X."/>
            <person name="Liu H."/>
            <person name="Ma Z."/>
            <person name="Zou Y."/>
            <person name="Zou M."/>
            <person name="Mao Y."/>
            <person name="Li X."/>
            <person name="Wang H."/>
            <person name="Chen T."/>
            <person name="Wang W."/>
            <person name="Yang R."/>
        </authorList>
    </citation>
    <scope>NUCLEOTIDE SEQUENCE [LARGE SCALE GENOMIC DNA]</scope>
    <source>
        <strain evidence="1">TTIB1903HZAU</strain>
        <tissue evidence="1">Muscle</tissue>
    </source>
</reference>
<dbReference type="AlphaFoldDB" id="A0A5A9NWS0"/>
<dbReference type="Proteomes" id="UP000324632">
    <property type="component" value="Chromosome 11"/>
</dbReference>
<comment type="caution">
    <text evidence="1">The sequence shown here is derived from an EMBL/GenBank/DDBJ whole genome shotgun (WGS) entry which is preliminary data.</text>
</comment>